<dbReference type="Proteomes" id="UP000583929">
    <property type="component" value="Unassembled WGS sequence"/>
</dbReference>
<keyword evidence="4" id="KW-1185">Reference proteome</keyword>
<evidence type="ECO:0000313" key="4">
    <source>
        <dbReference type="Proteomes" id="UP000583929"/>
    </source>
</evidence>
<feature type="compositionally biased region" description="Polar residues" evidence="1">
    <location>
        <begin position="236"/>
        <end position="252"/>
    </location>
</feature>
<sequence length="988" mass="107907">MADDDDDEGFGDFKFAPMTPVHTASSITTNLKTSSSTDLFSDDDWGDFVTTPSNQINGGFEFSNGTAVHSSFSPSQNQNPLDLFGNSVDGNESTMSRVESVPSGAELAKVQWVKPQGAIPLSLFGETEEEDNNSAAAQPTVGDGAASFFHKKDDCDRKGLVLNGGVGINDLIANLYSQSPRIKVENGSHPNSISDGATTKSSMNVEGLVSKTNAFYWQPNGLDSAFHDTDPKSSNKLDSNIGSGKFNSNGLSSDLVEEGDNIDDVDEDDDDGWEFKGADANKQEQRVVEMPQPKVDDGGRLNVEESITAVEFNNGAFGHVDMLTQLSDKPHKADNSLFDFNPSFASPNDFLWDSPSTSEKNHMEIGSKFPTVGERGNSNENFWQFRDAFSEVGPEPKLEAAKVANPADLGGQALNGHGADGTIDFFSVSEALPKTGGWDFESTFTSSSAIEDSIIPNLHSSSMKNDMGNGACSSADDKNDECDDNDWDFQDASSETVSKLEGDSVFGPDHTANMIPPVFNGANQKNEVKLKSHEALPLSIFGDEELENDSSQFPKDVLMQKPTSYPSYNSNKALGSNLSINDLISSLYIQAAENTSVSDTPEVSENGMPVSLRPLESDILNNDDDFDDDAWEFKDAVLDTQDQNQTFATHVEDLPSKSYTKLQLKDFVDFYNKLKDYSRVAALSHFENLKKAQSSATPPGEEANLEACDEEIEKIYNELCQDNIISEFDSENLPSKNFCFSELLKALQEPKFKVLESEYQLSKQLSLAETNLGSAIELSKHAASTLSILKLGSAEEQSSYVSKWSKIVNVCAQELRHGASIWKQALQKNVQSQMLSKTQGRQYIICLAEIYRVVQVLGVSAELYKPWILSDIEEPVGLFRLLNECSTLWSTSGLDEALQIISQQYASEFGATLNALLESMKCINDIDALLLQNHALSQEQPICQLSMLSAGIVPGMKMVVWDGNHYSLKLANLWANLISSDPPALPVS</sequence>
<feature type="compositionally biased region" description="Basic and acidic residues" evidence="1">
    <location>
        <begin position="226"/>
        <end position="235"/>
    </location>
</feature>
<evidence type="ECO:0000313" key="3">
    <source>
        <dbReference type="EMBL" id="KAF4361221.1"/>
    </source>
</evidence>
<feature type="region of interest" description="Disordered" evidence="1">
    <location>
        <begin position="226"/>
        <end position="256"/>
    </location>
</feature>
<dbReference type="Pfam" id="PF25999">
    <property type="entry name" value="SYNRG_C"/>
    <property type="match status" value="1"/>
</dbReference>
<comment type="caution">
    <text evidence="3">The sequence shown here is derived from an EMBL/GenBank/DDBJ whole genome shotgun (WGS) entry which is preliminary data.</text>
</comment>
<dbReference type="EMBL" id="JAATIQ010000333">
    <property type="protein sequence ID" value="KAF4361221.1"/>
    <property type="molecule type" value="Genomic_DNA"/>
</dbReference>
<reference evidence="3 4" key="1">
    <citation type="journal article" date="2020" name="bioRxiv">
        <title>Sequence and annotation of 42 cannabis genomes reveals extensive copy number variation in cannabinoid synthesis and pathogen resistance genes.</title>
        <authorList>
            <person name="Mckernan K.J."/>
            <person name="Helbert Y."/>
            <person name="Kane L.T."/>
            <person name="Ebling H."/>
            <person name="Zhang L."/>
            <person name="Liu B."/>
            <person name="Eaton Z."/>
            <person name="Mclaughlin S."/>
            <person name="Kingan S."/>
            <person name="Baybayan P."/>
            <person name="Concepcion G."/>
            <person name="Jordan M."/>
            <person name="Riva A."/>
            <person name="Barbazuk W."/>
            <person name="Harkins T."/>
        </authorList>
    </citation>
    <scope>NUCLEOTIDE SEQUENCE [LARGE SCALE GENOMIC DNA]</scope>
    <source>
        <strain evidence="4">cv. Jamaican Lion 4</strain>
        <tissue evidence="3">Leaf</tissue>
    </source>
</reference>
<name>A0A7J6ES44_CANSA</name>
<feature type="domain" description="Synergin gamma C-terminal" evidence="2">
    <location>
        <begin position="794"/>
        <end position="985"/>
    </location>
</feature>
<dbReference type="PANTHER" id="PTHR35701:SF1">
    <property type="entry name" value="OS11G0148400 PROTEIN"/>
    <property type="match status" value="1"/>
</dbReference>
<proteinExistence type="predicted"/>
<dbReference type="InterPro" id="IPR059024">
    <property type="entry name" value="SYNRG_C"/>
</dbReference>
<protein>
    <recommendedName>
        <fullName evidence="2">Synergin gamma C-terminal domain-containing protein</fullName>
    </recommendedName>
</protein>
<dbReference type="PANTHER" id="PTHR35701">
    <property type="entry name" value="OS11G0148400 PROTEIN"/>
    <property type="match status" value="1"/>
</dbReference>
<accession>A0A7J6ES44</accession>
<evidence type="ECO:0000259" key="2">
    <source>
        <dbReference type="Pfam" id="PF25999"/>
    </source>
</evidence>
<evidence type="ECO:0000256" key="1">
    <source>
        <dbReference type="SAM" id="MobiDB-lite"/>
    </source>
</evidence>
<gene>
    <name evidence="3" type="ORF">G4B88_000619</name>
</gene>
<organism evidence="3 4">
    <name type="scientific">Cannabis sativa</name>
    <name type="common">Hemp</name>
    <name type="synonym">Marijuana</name>
    <dbReference type="NCBI Taxonomy" id="3483"/>
    <lineage>
        <taxon>Eukaryota</taxon>
        <taxon>Viridiplantae</taxon>
        <taxon>Streptophyta</taxon>
        <taxon>Embryophyta</taxon>
        <taxon>Tracheophyta</taxon>
        <taxon>Spermatophyta</taxon>
        <taxon>Magnoliopsida</taxon>
        <taxon>eudicotyledons</taxon>
        <taxon>Gunneridae</taxon>
        <taxon>Pentapetalae</taxon>
        <taxon>rosids</taxon>
        <taxon>fabids</taxon>
        <taxon>Rosales</taxon>
        <taxon>Cannabaceae</taxon>
        <taxon>Cannabis</taxon>
    </lineage>
</organism>
<dbReference type="AlphaFoldDB" id="A0A7J6ES44"/>